<evidence type="ECO:0000313" key="2">
    <source>
        <dbReference type="Proteomes" id="UP000811246"/>
    </source>
</evidence>
<name>A0A922K4E0_CARIL</name>
<sequence>MTNTGQMPLGQNHNRRCSGPWVAQCMRSSTPFLGHHLLLIHSTTRQRNHPQIVTTSVHLMRRCDIGAPHWAINMDCPLTLLTWISPWDSRYHHPLRRGEANVDDRGRGPPCRWMQTSLTASMSGPILQY</sequence>
<organism evidence="1 2">
    <name type="scientific">Carya illinoinensis</name>
    <name type="common">Pecan</name>
    <dbReference type="NCBI Taxonomy" id="32201"/>
    <lineage>
        <taxon>Eukaryota</taxon>
        <taxon>Viridiplantae</taxon>
        <taxon>Streptophyta</taxon>
        <taxon>Embryophyta</taxon>
        <taxon>Tracheophyta</taxon>
        <taxon>Spermatophyta</taxon>
        <taxon>Magnoliopsida</taxon>
        <taxon>eudicotyledons</taxon>
        <taxon>Gunneridae</taxon>
        <taxon>Pentapetalae</taxon>
        <taxon>rosids</taxon>
        <taxon>fabids</taxon>
        <taxon>Fagales</taxon>
        <taxon>Juglandaceae</taxon>
        <taxon>Carya</taxon>
    </lineage>
</organism>
<evidence type="ECO:0000313" key="1">
    <source>
        <dbReference type="EMBL" id="KAG6730625.1"/>
    </source>
</evidence>
<reference evidence="1" key="1">
    <citation type="submission" date="2021-01" db="EMBL/GenBank/DDBJ databases">
        <authorList>
            <person name="Lovell J.T."/>
            <person name="Bentley N."/>
            <person name="Bhattarai G."/>
            <person name="Jenkins J.W."/>
            <person name="Sreedasyam A."/>
            <person name="Alarcon Y."/>
            <person name="Bock C."/>
            <person name="Boston L."/>
            <person name="Carlson J."/>
            <person name="Cervantes K."/>
            <person name="Clermont K."/>
            <person name="Krom N."/>
            <person name="Kubenka K."/>
            <person name="Mamidi S."/>
            <person name="Mattison C."/>
            <person name="Monteros M."/>
            <person name="Pisani C."/>
            <person name="Plott C."/>
            <person name="Rajasekar S."/>
            <person name="Rhein H.S."/>
            <person name="Rohla C."/>
            <person name="Song M."/>
            <person name="Hilaire R.S."/>
            <person name="Shu S."/>
            <person name="Wells L."/>
            <person name="Wang X."/>
            <person name="Webber J."/>
            <person name="Heerema R.J."/>
            <person name="Klein P."/>
            <person name="Conner P."/>
            <person name="Grauke L."/>
            <person name="Grimwood J."/>
            <person name="Schmutz J."/>
            <person name="Randall J.J."/>
        </authorList>
    </citation>
    <scope>NUCLEOTIDE SEQUENCE</scope>
    <source>
        <tissue evidence="1">Leaf</tissue>
    </source>
</reference>
<dbReference type="AlphaFoldDB" id="A0A922K4E0"/>
<proteinExistence type="predicted"/>
<gene>
    <name evidence="1" type="ORF">I3842_01G090000</name>
</gene>
<dbReference type="EMBL" id="CM031825">
    <property type="protein sequence ID" value="KAG6730624.1"/>
    <property type="molecule type" value="Genomic_DNA"/>
</dbReference>
<dbReference type="EMBL" id="CM031825">
    <property type="protein sequence ID" value="KAG6730625.1"/>
    <property type="molecule type" value="Genomic_DNA"/>
</dbReference>
<comment type="caution">
    <text evidence="1">The sequence shown here is derived from an EMBL/GenBank/DDBJ whole genome shotgun (WGS) entry which is preliminary data.</text>
</comment>
<accession>A0A922K4E0</accession>
<protein>
    <submittedName>
        <fullName evidence="1">Uncharacterized protein</fullName>
    </submittedName>
</protein>
<dbReference type="Proteomes" id="UP000811246">
    <property type="component" value="Chromosome 1"/>
</dbReference>